<dbReference type="AlphaFoldDB" id="A0A0E9PUW0"/>
<reference evidence="1" key="1">
    <citation type="submission" date="2014-11" db="EMBL/GenBank/DDBJ databases">
        <authorList>
            <person name="Amaro Gonzalez C."/>
        </authorList>
    </citation>
    <scope>NUCLEOTIDE SEQUENCE</scope>
</reference>
<evidence type="ECO:0000313" key="1">
    <source>
        <dbReference type="EMBL" id="JAH07865.1"/>
    </source>
</evidence>
<dbReference type="EMBL" id="GBXM01100712">
    <property type="protein sequence ID" value="JAH07865.1"/>
    <property type="molecule type" value="Transcribed_RNA"/>
</dbReference>
<protein>
    <submittedName>
        <fullName evidence="1">Uncharacterized protein</fullName>
    </submittedName>
</protein>
<reference evidence="1" key="2">
    <citation type="journal article" date="2015" name="Fish Shellfish Immunol.">
        <title>Early steps in the European eel (Anguilla anguilla)-Vibrio vulnificus interaction in the gills: Role of the RtxA13 toxin.</title>
        <authorList>
            <person name="Callol A."/>
            <person name="Pajuelo D."/>
            <person name="Ebbesson L."/>
            <person name="Teles M."/>
            <person name="MacKenzie S."/>
            <person name="Amaro C."/>
        </authorList>
    </citation>
    <scope>NUCLEOTIDE SEQUENCE</scope>
</reference>
<name>A0A0E9PUW0_ANGAN</name>
<proteinExistence type="predicted"/>
<accession>A0A0E9PUW0</accession>
<sequence>MIVHPLNHLKEEKNYIRFIKQPQWMESIRNCNTTVRRVDPCIFKLLSTHISVENALFVMQTRLTKMNPS</sequence>
<organism evidence="1">
    <name type="scientific">Anguilla anguilla</name>
    <name type="common">European freshwater eel</name>
    <name type="synonym">Muraena anguilla</name>
    <dbReference type="NCBI Taxonomy" id="7936"/>
    <lineage>
        <taxon>Eukaryota</taxon>
        <taxon>Metazoa</taxon>
        <taxon>Chordata</taxon>
        <taxon>Craniata</taxon>
        <taxon>Vertebrata</taxon>
        <taxon>Euteleostomi</taxon>
        <taxon>Actinopterygii</taxon>
        <taxon>Neopterygii</taxon>
        <taxon>Teleostei</taxon>
        <taxon>Anguilliformes</taxon>
        <taxon>Anguillidae</taxon>
        <taxon>Anguilla</taxon>
    </lineage>
</organism>